<dbReference type="Proteomes" id="UP000266643">
    <property type="component" value="Unassembled WGS sequence"/>
</dbReference>
<reference evidence="1 2" key="1">
    <citation type="submission" date="2018-08" db="EMBL/GenBank/DDBJ databases">
        <title>Aphanomyces genome sequencing and annotation.</title>
        <authorList>
            <person name="Minardi D."/>
            <person name="Oidtmann B."/>
            <person name="Van Der Giezen M."/>
            <person name="Studholme D.J."/>
        </authorList>
    </citation>
    <scope>NUCLEOTIDE SEQUENCE [LARGE SCALE GENOMIC DNA]</scope>
    <source>
        <strain evidence="1 2">D2</strain>
    </source>
</reference>
<evidence type="ECO:0008006" key="3">
    <source>
        <dbReference type="Google" id="ProtNLM"/>
    </source>
</evidence>
<proteinExistence type="predicted"/>
<protein>
    <recommendedName>
        <fullName evidence="3">Metallo-beta-lactamase domain-containing protein</fullName>
    </recommendedName>
</protein>
<organism evidence="1 2">
    <name type="scientific">Aphanomyces astaci</name>
    <name type="common">Crayfish plague agent</name>
    <dbReference type="NCBI Taxonomy" id="112090"/>
    <lineage>
        <taxon>Eukaryota</taxon>
        <taxon>Sar</taxon>
        <taxon>Stramenopiles</taxon>
        <taxon>Oomycota</taxon>
        <taxon>Saprolegniomycetes</taxon>
        <taxon>Saprolegniales</taxon>
        <taxon>Verrucalvaceae</taxon>
        <taxon>Aphanomyces</taxon>
    </lineage>
</organism>
<feature type="non-terminal residue" evidence="1">
    <location>
        <position position="1"/>
    </location>
</feature>
<dbReference type="InterPro" id="IPR036866">
    <property type="entry name" value="RibonucZ/Hydroxyglut_hydro"/>
</dbReference>
<gene>
    <name evidence="1" type="ORF">DYB30_012772</name>
</gene>
<sequence>PDATVVALTNQSPIDVLVIDALYLEDVHGTHMNYRQAMDVAKLLRPKKTYLIGMGDDFDYDQTNSVIRTEMLQSHGLDVEMSYDGLLVHLG</sequence>
<dbReference type="PANTHER" id="PTHR42663">
    <property type="entry name" value="HYDROLASE C777.06C-RELATED-RELATED"/>
    <property type="match status" value="1"/>
</dbReference>
<evidence type="ECO:0000313" key="1">
    <source>
        <dbReference type="EMBL" id="RHY60145.1"/>
    </source>
</evidence>
<dbReference type="EMBL" id="QUTD01005689">
    <property type="protein sequence ID" value="RHY60145.1"/>
    <property type="molecule type" value="Genomic_DNA"/>
</dbReference>
<name>A0A397D7G5_APHAT</name>
<accession>A0A397D7G5</accession>
<comment type="caution">
    <text evidence="1">The sequence shown here is derived from an EMBL/GenBank/DDBJ whole genome shotgun (WGS) entry which is preliminary data.</text>
</comment>
<dbReference type="Gene3D" id="3.60.15.10">
    <property type="entry name" value="Ribonuclease Z/Hydroxyacylglutathione hydrolase-like"/>
    <property type="match status" value="1"/>
</dbReference>
<dbReference type="AlphaFoldDB" id="A0A397D7G5"/>
<dbReference type="PANTHER" id="PTHR42663:SF6">
    <property type="entry name" value="HYDROLASE C777.06C-RELATED"/>
    <property type="match status" value="1"/>
</dbReference>
<evidence type="ECO:0000313" key="2">
    <source>
        <dbReference type="Proteomes" id="UP000266643"/>
    </source>
</evidence>
<dbReference type="SUPFAM" id="SSF56281">
    <property type="entry name" value="Metallo-hydrolase/oxidoreductase"/>
    <property type="match status" value="1"/>
</dbReference>
<dbReference type="VEuPathDB" id="FungiDB:H257_09566"/>